<evidence type="ECO:0000256" key="7">
    <source>
        <dbReference type="ARBA" id="ARBA00022692"/>
    </source>
</evidence>
<keyword evidence="9" id="KW-0573">Peptidoglycan synthesis</keyword>
<dbReference type="OrthoDB" id="9812661at2"/>
<dbReference type="NCBIfam" id="TIGR02614">
    <property type="entry name" value="ftsW"/>
    <property type="match status" value="1"/>
</dbReference>
<feature type="transmembrane region" description="Helical" evidence="22">
    <location>
        <begin position="173"/>
        <end position="190"/>
    </location>
</feature>
<comment type="catalytic activity">
    <reaction evidence="20">
        <text>[GlcNAc-(1-&gt;4)-Mur2Ac(oyl-L-Ala-gamma-D-Glu-L-Lys-D-Ala-D-Ala)](n)-di-trans,octa-cis-undecaprenyl diphosphate + beta-D-GlcNAc-(1-&gt;4)-Mur2Ac(oyl-L-Ala-gamma-D-Glu-L-Lys-D-Ala-D-Ala)-di-trans,octa-cis-undecaprenyl diphosphate = [GlcNAc-(1-&gt;4)-Mur2Ac(oyl-L-Ala-gamma-D-Glu-L-Lys-D-Ala-D-Ala)](n+1)-di-trans,octa-cis-undecaprenyl diphosphate + di-trans,octa-cis-undecaprenyl diphosphate + H(+)</text>
        <dbReference type="Rhea" id="RHEA:23708"/>
        <dbReference type="Rhea" id="RHEA-COMP:9602"/>
        <dbReference type="Rhea" id="RHEA-COMP:9603"/>
        <dbReference type="ChEBI" id="CHEBI:15378"/>
        <dbReference type="ChEBI" id="CHEBI:58405"/>
        <dbReference type="ChEBI" id="CHEBI:60033"/>
        <dbReference type="ChEBI" id="CHEBI:78435"/>
        <dbReference type="EC" id="2.4.99.28"/>
    </reaction>
</comment>
<keyword evidence="3" id="KW-1003">Cell membrane</keyword>
<evidence type="ECO:0000256" key="6">
    <source>
        <dbReference type="ARBA" id="ARBA00022679"/>
    </source>
</evidence>
<evidence type="ECO:0000256" key="9">
    <source>
        <dbReference type="ARBA" id="ARBA00022984"/>
    </source>
</evidence>
<sequence>MRENQSQPKRRGAPDFQLLILTVLLVGFGLVMVFSASSSIAVISKKFNYDSLYFVKKQLMWAGLGFIVMMIAMNIRYEKYKKLFIPFFILTIILLALVPFVGVSLNGARSWFGVGSVGIQPTELAKITTILYLAALISKKGETFRDFKKGFLPVIMIVGFIAFLIMLQPDFGSCMILVGCCGIVIIAGGANLKHIFACVVVLGIGAGIGMVVNMLFNSSAGSGYKAGRISSFLNPWSDPQGTGFHLLNSLKALGHGGLTGAGFGQSIQKLHYLPYPYNDFIFAVIGEELGFIGSALFLIFYLYFIWRGLIVALRCPDRYGTLVGVGIMGLIAIQTFINIGGVSQTIPITGVTLPFISYGGSSLLIMLGSIGILLSISREANRPEDQSKNAKNRRFSA</sequence>
<feature type="transmembrane region" description="Helical" evidence="22">
    <location>
        <begin position="355"/>
        <end position="376"/>
    </location>
</feature>
<comment type="caution">
    <text evidence="23">The sequence shown here is derived from an EMBL/GenBank/DDBJ whole genome shotgun (WGS) entry which is preliminary data.</text>
</comment>
<comment type="pathway">
    <text evidence="2">Cell wall biogenesis; peptidoglycan biosynthesis.</text>
</comment>
<evidence type="ECO:0000313" key="24">
    <source>
        <dbReference type="Proteomes" id="UP000190188"/>
    </source>
</evidence>
<evidence type="ECO:0000256" key="4">
    <source>
        <dbReference type="ARBA" id="ARBA00022618"/>
    </source>
</evidence>
<comment type="function">
    <text evidence="21">Peptidoglycan polymerase that is essential for cell division.</text>
</comment>
<dbReference type="EMBL" id="MSZX01000004">
    <property type="protein sequence ID" value="OPA78560.1"/>
    <property type="molecule type" value="Genomic_DNA"/>
</dbReference>
<dbReference type="Proteomes" id="UP000190188">
    <property type="component" value="Unassembled WGS sequence"/>
</dbReference>
<gene>
    <name evidence="23" type="ORF">BVG16_11885</name>
</gene>
<feature type="transmembrane region" description="Helical" evidence="22">
    <location>
        <begin position="20"/>
        <end position="43"/>
    </location>
</feature>
<dbReference type="GO" id="GO:0032153">
    <property type="term" value="C:cell division site"/>
    <property type="evidence" value="ECO:0007669"/>
    <property type="project" value="TreeGrafter"/>
</dbReference>
<evidence type="ECO:0000256" key="11">
    <source>
        <dbReference type="ARBA" id="ARBA00023136"/>
    </source>
</evidence>
<keyword evidence="4" id="KW-0132">Cell division</keyword>
<evidence type="ECO:0000256" key="2">
    <source>
        <dbReference type="ARBA" id="ARBA00004752"/>
    </source>
</evidence>
<accession>A0A1T2XFC9</accession>
<feature type="transmembrane region" description="Helical" evidence="22">
    <location>
        <begin position="117"/>
        <end position="138"/>
    </location>
</feature>
<dbReference type="EC" id="2.4.99.28" evidence="19"/>
<dbReference type="GO" id="GO:0008955">
    <property type="term" value="F:peptidoglycan glycosyltransferase activity"/>
    <property type="evidence" value="ECO:0007669"/>
    <property type="project" value="UniProtKB-EC"/>
</dbReference>
<dbReference type="STRING" id="1324314.BVG16_11885"/>
<name>A0A1T2XFC9_9BACL</name>
<comment type="similarity">
    <text evidence="16">Belongs to the SEDS family. FtsW subfamily.</text>
</comment>
<dbReference type="GO" id="GO:0008360">
    <property type="term" value="P:regulation of cell shape"/>
    <property type="evidence" value="ECO:0007669"/>
    <property type="project" value="UniProtKB-KW"/>
</dbReference>
<reference evidence="23 24" key="1">
    <citation type="submission" date="2017-01" db="EMBL/GenBank/DDBJ databases">
        <title>Genome analysis of Paenibacillus selenitrireducens ES3-24.</title>
        <authorList>
            <person name="Xu D."/>
            <person name="Yao R."/>
            <person name="Zheng S."/>
        </authorList>
    </citation>
    <scope>NUCLEOTIDE SEQUENCE [LARGE SCALE GENOMIC DNA]</scope>
    <source>
        <strain evidence="23 24">ES3-24</strain>
    </source>
</reference>
<evidence type="ECO:0000256" key="18">
    <source>
        <dbReference type="ARBA" id="ARBA00041418"/>
    </source>
</evidence>
<evidence type="ECO:0000256" key="13">
    <source>
        <dbReference type="ARBA" id="ARBA00023316"/>
    </source>
</evidence>
<evidence type="ECO:0000256" key="19">
    <source>
        <dbReference type="ARBA" id="ARBA00044770"/>
    </source>
</evidence>
<dbReference type="GO" id="GO:0005886">
    <property type="term" value="C:plasma membrane"/>
    <property type="evidence" value="ECO:0007669"/>
    <property type="project" value="UniProtKB-SubCell"/>
</dbReference>
<evidence type="ECO:0000256" key="15">
    <source>
        <dbReference type="ARBA" id="ARBA00033270"/>
    </source>
</evidence>
<comment type="subcellular location">
    <subcellularLocation>
        <location evidence="1">Cell membrane</location>
        <topology evidence="1">Multi-pass membrane protein</topology>
    </subcellularLocation>
</comment>
<evidence type="ECO:0000256" key="14">
    <source>
        <dbReference type="ARBA" id="ARBA00032370"/>
    </source>
</evidence>
<dbReference type="GO" id="GO:0009252">
    <property type="term" value="P:peptidoglycan biosynthetic process"/>
    <property type="evidence" value="ECO:0007669"/>
    <property type="project" value="UniProtKB-KW"/>
</dbReference>
<keyword evidence="7 22" id="KW-0812">Transmembrane</keyword>
<organism evidence="23 24">
    <name type="scientific">Paenibacillus selenitireducens</name>
    <dbReference type="NCBI Taxonomy" id="1324314"/>
    <lineage>
        <taxon>Bacteria</taxon>
        <taxon>Bacillati</taxon>
        <taxon>Bacillota</taxon>
        <taxon>Bacilli</taxon>
        <taxon>Bacillales</taxon>
        <taxon>Paenibacillaceae</taxon>
        <taxon>Paenibacillus</taxon>
    </lineage>
</organism>
<dbReference type="AlphaFoldDB" id="A0A1T2XFC9"/>
<feature type="transmembrane region" description="Helical" evidence="22">
    <location>
        <begin position="318"/>
        <end position="343"/>
    </location>
</feature>
<feature type="transmembrane region" description="Helical" evidence="22">
    <location>
        <begin position="58"/>
        <end position="77"/>
    </location>
</feature>
<keyword evidence="13" id="KW-0961">Cell wall biogenesis/degradation</keyword>
<evidence type="ECO:0000256" key="21">
    <source>
        <dbReference type="ARBA" id="ARBA00049966"/>
    </source>
</evidence>
<proteinExistence type="inferred from homology"/>
<keyword evidence="11 22" id="KW-0472">Membrane</keyword>
<dbReference type="PANTHER" id="PTHR30474">
    <property type="entry name" value="CELL CYCLE PROTEIN"/>
    <property type="match status" value="1"/>
</dbReference>
<feature type="transmembrane region" description="Helical" evidence="22">
    <location>
        <begin position="150"/>
        <end position="167"/>
    </location>
</feature>
<dbReference type="PANTHER" id="PTHR30474:SF2">
    <property type="entry name" value="PEPTIDOGLYCAN GLYCOSYLTRANSFERASE FTSW-RELATED"/>
    <property type="match status" value="1"/>
</dbReference>
<evidence type="ECO:0000256" key="3">
    <source>
        <dbReference type="ARBA" id="ARBA00022475"/>
    </source>
</evidence>
<feature type="transmembrane region" description="Helical" evidence="22">
    <location>
        <begin position="280"/>
        <end position="306"/>
    </location>
</feature>
<dbReference type="GO" id="GO:0051301">
    <property type="term" value="P:cell division"/>
    <property type="evidence" value="ECO:0007669"/>
    <property type="project" value="UniProtKB-KW"/>
</dbReference>
<evidence type="ECO:0000256" key="10">
    <source>
        <dbReference type="ARBA" id="ARBA00022989"/>
    </source>
</evidence>
<evidence type="ECO:0000256" key="17">
    <source>
        <dbReference type="ARBA" id="ARBA00041185"/>
    </source>
</evidence>
<evidence type="ECO:0000256" key="1">
    <source>
        <dbReference type="ARBA" id="ARBA00004651"/>
    </source>
</evidence>
<feature type="transmembrane region" description="Helical" evidence="22">
    <location>
        <begin position="84"/>
        <end position="105"/>
    </location>
</feature>
<evidence type="ECO:0000256" key="22">
    <source>
        <dbReference type="SAM" id="Phobius"/>
    </source>
</evidence>
<keyword evidence="12" id="KW-0131">Cell cycle</keyword>
<keyword evidence="8" id="KW-0133">Cell shape</keyword>
<evidence type="ECO:0000256" key="16">
    <source>
        <dbReference type="ARBA" id="ARBA00038053"/>
    </source>
</evidence>
<dbReference type="InterPro" id="IPR001182">
    <property type="entry name" value="FtsW/RodA"/>
</dbReference>
<keyword evidence="10 22" id="KW-1133">Transmembrane helix</keyword>
<evidence type="ECO:0000313" key="23">
    <source>
        <dbReference type="EMBL" id="OPA78560.1"/>
    </source>
</evidence>
<evidence type="ECO:0000256" key="5">
    <source>
        <dbReference type="ARBA" id="ARBA00022676"/>
    </source>
</evidence>
<evidence type="ECO:0000256" key="12">
    <source>
        <dbReference type="ARBA" id="ARBA00023306"/>
    </source>
</evidence>
<evidence type="ECO:0000256" key="8">
    <source>
        <dbReference type="ARBA" id="ARBA00022960"/>
    </source>
</evidence>
<dbReference type="Pfam" id="PF01098">
    <property type="entry name" value="FTSW_RODA_SPOVE"/>
    <property type="match status" value="1"/>
</dbReference>
<keyword evidence="6" id="KW-0808">Transferase</keyword>
<dbReference type="RefSeq" id="WP_078498897.1">
    <property type="nucleotide sequence ID" value="NZ_MSZX01000004.1"/>
</dbReference>
<evidence type="ECO:0000256" key="20">
    <source>
        <dbReference type="ARBA" id="ARBA00049902"/>
    </source>
</evidence>
<feature type="transmembrane region" description="Helical" evidence="22">
    <location>
        <begin position="195"/>
        <end position="216"/>
    </location>
</feature>
<protein>
    <recommendedName>
        <fullName evidence="17">Probable peptidoglycan glycosyltransferase FtsW</fullName>
        <ecNumber evidence="19">2.4.99.28</ecNumber>
    </recommendedName>
    <alternativeName>
        <fullName evidence="18">Cell division protein FtsW</fullName>
    </alternativeName>
    <alternativeName>
        <fullName evidence="15">Cell wall polymerase</fullName>
    </alternativeName>
    <alternativeName>
        <fullName evidence="14">Peptidoglycan polymerase</fullName>
    </alternativeName>
</protein>
<keyword evidence="5" id="KW-0328">Glycosyltransferase</keyword>
<dbReference type="GO" id="GO:0015648">
    <property type="term" value="F:lipid-linked peptidoglycan transporter activity"/>
    <property type="evidence" value="ECO:0007669"/>
    <property type="project" value="TreeGrafter"/>
</dbReference>
<dbReference type="InterPro" id="IPR013437">
    <property type="entry name" value="FtsW"/>
</dbReference>
<dbReference type="GO" id="GO:0071555">
    <property type="term" value="P:cell wall organization"/>
    <property type="evidence" value="ECO:0007669"/>
    <property type="project" value="UniProtKB-KW"/>
</dbReference>
<keyword evidence="24" id="KW-1185">Reference proteome</keyword>